<keyword evidence="2" id="KW-1185">Reference proteome</keyword>
<dbReference type="OrthoDB" id="9807414at2"/>
<evidence type="ECO:0000313" key="1">
    <source>
        <dbReference type="EMBL" id="KEO50864.1"/>
    </source>
</evidence>
<dbReference type="STRING" id="1353537.TP2_13330"/>
<accession>A0A074J2X2</accession>
<comment type="caution">
    <text evidence="1">The sequence shown here is derived from an EMBL/GenBank/DDBJ whole genome shotgun (WGS) entry which is preliminary data.</text>
</comment>
<organism evidence="1 2">
    <name type="scientific">Thioclava pacifica DSM 10166</name>
    <dbReference type="NCBI Taxonomy" id="1353537"/>
    <lineage>
        <taxon>Bacteria</taxon>
        <taxon>Pseudomonadati</taxon>
        <taxon>Pseudomonadota</taxon>
        <taxon>Alphaproteobacteria</taxon>
        <taxon>Rhodobacterales</taxon>
        <taxon>Paracoccaceae</taxon>
        <taxon>Thioclava</taxon>
    </lineage>
</organism>
<evidence type="ECO:0000313" key="2">
    <source>
        <dbReference type="Proteomes" id="UP000027432"/>
    </source>
</evidence>
<sequence>MERAERNSPRLSHVLIVSDFADVTGGQAKVAIDTARLLAGAGLEVTFFAATGPVSPLLSHPKIRVTCLGQHTLLDNPSRMRAMLSGLWNRSAARALRAEIARHDRARTVILCHGWAKALSPAIGPVLTAGGLRCLYTMHEYFLACPNGGFYDYRAGEICTRKPLGAACLSRNCDARHALHKGWRVARQVLARGPGHLPGGLRDIAYISETQRTAMAPYLPQAARLHHLPNPVASDAPPVEAAANDAFVFVGRLSPEKGGAIFAEAAKTAGLHAVFVGDGPEAARIREINPQAEITGWVTPDEVQEHLGRARAVVFPSLWYECQPLVPIEALLRGVPVVTGRWSAAHEVVEDGVNGVIYDRPDAQALAEALGRVQRIGPFDSKTLAEAVSPARHVESLLAICEEILGRPA</sequence>
<dbReference type="PANTHER" id="PTHR12526">
    <property type="entry name" value="GLYCOSYLTRANSFERASE"/>
    <property type="match status" value="1"/>
</dbReference>
<dbReference type="CDD" id="cd03801">
    <property type="entry name" value="GT4_PimA-like"/>
    <property type="match status" value="1"/>
</dbReference>
<dbReference type="Pfam" id="PF13692">
    <property type="entry name" value="Glyco_trans_1_4"/>
    <property type="match status" value="1"/>
</dbReference>
<proteinExistence type="predicted"/>
<name>A0A074J2X2_9RHOB</name>
<dbReference type="eggNOG" id="COG0438">
    <property type="taxonomic scope" value="Bacteria"/>
</dbReference>
<dbReference type="AlphaFoldDB" id="A0A074J2X2"/>
<dbReference type="Gene3D" id="3.40.50.2000">
    <property type="entry name" value="Glycogen Phosphorylase B"/>
    <property type="match status" value="2"/>
</dbReference>
<dbReference type="SUPFAM" id="SSF53756">
    <property type="entry name" value="UDP-Glycosyltransferase/glycogen phosphorylase"/>
    <property type="match status" value="1"/>
</dbReference>
<dbReference type="RefSeq" id="WP_051692752.1">
    <property type="nucleotide sequence ID" value="NZ_AUND01000040.1"/>
</dbReference>
<evidence type="ECO:0008006" key="3">
    <source>
        <dbReference type="Google" id="ProtNLM"/>
    </source>
</evidence>
<dbReference type="EMBL" id="AUND01000040">
    <property type="protein sequence ID" value="KEO50864.1"/>
    <property type="molecule type" value="Genomic_DNA"/>
</dbReference>
<gene>
    <name evidence="1" type="ORF">TP2_13330</name>
</gene>
<dbReference type="Proteomes" id="UP000027432">
    <property type="component" value="Unassembled WGS sequence"/>
</dbReference>
<protein>
    <recommendedName>
        <fullName evidence="3">Glycosyltransferase subfamily 4-like N-terminal domain-containing protein</fullName>
    </recommendedName>
</protein>
<reference evidence="1 2" key="1">
    <citation type="submission" date="2013-07" db="EMBL/GenBank/DDBJ databases">
        <title>Thioclava pacifica DSM 10166 Genome Sequencing.</title>
        <authorList>
            <person name="Lai Q."/>
            <person name="Shao Z."/>
        </authorList>
    </citation>
    <scope>NUCLEOTIDE SEQUENCE [LARGE SCALE GENOMIC DNA]</scope>
    <source>
        <strain evidence="1 2">DSM 10166</strain>
    </source>
</reference>